<dbReference type="Pfam" id="PF00126">
    <property type="entry name" value="HTH_1"/>
    <property type="match status" value="1"/>
</dbReference>
<proteinExistence type="inferred from homology"/>
<evidence type="ECO:0000256" key="3">
    <source>
        <dbReference type="ARBA" id="ARBA00023125"/>
    </source>
</evidence>
<dbReference type="Gene3D" id="3.40.190.290">
    <property type="match status" value="1"/>
</dbReference>
<protein>
    <submittedName>
        <fullName evidence="7">HTH-type transcriptional regulator gltC</fullName>
    </submittedName>
</protein>
<dbReference type="Gene3D" id="1.10.10.10">
    <property type="entry name" value="Winged helix-like DNA-binding domain superfamily/Winged helix DNA-binding domain"/>
    <property type="match status" value="1"/>
</dbReference>
<dbReference type="InterPro" id="IPR005119">
    <property type="entry name" value="LysR_subst-bd"/>
</dbReference>
<dbReference type="Pfam" id="PF03466">
    <property type="entry name" value="LysR_substrate"/>
    <property type="match status" value="1"/>
</dbReference>
<sequence>MVDGAAQLRYVIAVSETLNFTRAAERCHVVQSALSHRIAALEKELGARLFDRTNRSVRLTRAGEAFLPHARAALAATERAADEVAATLGGVRGTVTVGMIPTFTAFDVVDVLRTYRAAYPDATVRLRSGPSEDLIEDVRTGTVDLALLGVPDGFSTAGVVARRLAVDHLVLVVPEAERVDGPLTLAATADRPFADYPAGGAGRAESDQAFERAGVRRTVAFEVDRSETMLELIAAGLCVGTAARETVPDGAGLAVVPLVDGPTRSQLLVHSMLLSPAARALLTVVDQHTR</sequence>
<evidence type="ECO:0000313" key="7">
    <source>
        <dbReference type="EMBL" id="VDR37537.1"/>
    </source>
</evidence>
<dbReference type="PANTHER" id="PTHR30346:SF30">
    <property type="entry name" value="SMALL NEUTRAL PROTEASE REGULATORY PROTEIN"/>
    <property type="match status" value="1"/>
</dbReference>
<dbReference type="RefSeq" id="WP_126194913.1">
    <property type="nucleotide sequence ID" value="NZ_CP085954.1"/>
</dbReference>
<dbReference type="AlphaFoldDB" id="A0A3P8KNG9"/>
<dbReference type="PRINTS" id="PR00039">
    <property type="entry name" value="HTHLYSR"/>
</dbReference>
<dbReference type="EMBL" id="LR131273">
    <property type="protein sequence ID" value="VDR37537.1"/>
    <property type="molecule type" value="Genomic_DNA"/>
</dbReference>
<dbReference type="SUPFAM" id="SSF46785">
    <property type="entry name" value="Winged helix' DNA-binding domain"/>
    <property type="match status" value="1"/>
</dbReference>
<dbReference type="Proteomes" id="UP000271626">
    <property type="component" value="Chromosome"/>
</dbReference>
<comment type="similarity">
    <text evidence="1">Belongs to the LysR transcriptional regulatory family.</text>
</comment>
<accession>A0A3P8KNG9</accession>
<keyword evidence="2" id="KW-0805">Transcription regulation</keyword>
<name>A0A3P8KNG9_TSUPA</name>
<dbReference type="InterPro" id="IPR036388">
    <property type="entry name" value="WH-like_DNA-bd_sf"/>
</dbReference>
<feature type="domain" description="HTH lysR-type" evidence="6">
    <location>
        <begin position="7"/>
        <end position="60"/>
    </location>
</feature>
<dbReference type="GO" id="GO:0003700">
    <property type="term" value="F:DNA-binding transcription factor activity"/>
    <property type="evidence" value="ECO:0007669"/>
    <property type="project" value="InterPro"/>
</dbReference>
<dbReference type="InterPro" id="IPR036390">
    <property type="entry name" value="WH_DNA-bd_sf"/>
</dbReference>
<evidence type="ECO:0000313" key="8">
    <source>
        <dbReference type="Proteomes" id="UP000271626"/>
    </source>
</evidence>
<keyword evidence="5" id="KW-0804">Transcription</keyword>
<evidence type="ECO:0000256" key="1">
    <source>
        <dbReference type="ARBA" id="ARBA00009437"/>
    </source>
</evidence>
<dbReference type="PROSITE" id="PS50931">
    <property type="entry name" value="HTH_LYSR"/>
    <property type="match status" value="1"/>
</dbReference>
<dbReference type="PANTHER" id="PTHR30346">
    <property type="entry name" value="TRANSCRIPTIONAL DUAL REGULATOR HCAR-RELATED"/>
    <property type="match status" value="1"/>
</dbReference>
<evidence type="ECO:0000256" key="4">
    <source>
        <dbReference type="ARBA" id="ARBA00023159"/>
    </source>
</evidence>
<dbReference type="GO" id="GO:0003677">
    <property type="term" value="F:DNA binding"/>
    <property type="evidence" value="ECO:0007669"/>
    <property type="project" value="UniProtKB-KW"/>
</dbReference>
<keyword evidence="3" id="KW-0238">DNA-binding</keyword>
<reference evidence="7 8" key="1">
    <citation type="submission" date="2018-12" db="EMBL/GenBank/DDBJ databases">
        <authorList>
            <consortium name="Pathogen Informatics"/>
        </authorList>
    </citation>
    <scope>NUCLEOTIDE SEQUENCE [LARGE SCALE GENOMIC DNA]</scope>
    <source>
        <strain evidence="7 8">NCTC10741</strain>
    </source>
</reference>
<evidence type="ECO:0000256" key="2">
    <source>
        <dbReference type="ARBA" id="ARBA00023015"/>
    </source>
</evidence>
<dbReference type="GO" id="GO:0032993">
    <property type="term" value="C:protein-DNA complex"/>
    <property type="evidence" value="ECO:0007669"/>
    <property type="project" value="TreeGrafter"/>
</dbReference>
<evidence type="ECO:0000259" key="6">
    <source>
        <dbReference type="PROSITE" id="PS50931"/>
    </source>
</evidence>
<dbReference type="FunFam" id="1.10.10.10:FF:000001">
    <property type="entry name" value="LysR family transcriptional regulator"/>
    <property type="match status" value="1"/>
</dbReference>
<dbReference type="SUPFAM" id="SSF53850">
    <property type="entry name" value="Periplasmic binding protein-like II"/>
    <property type="match status" value="1"/>
</dbReference>
<dbReference type="InterPro" id="IPR000847">
    <property type="entry name" value="LysR_HTH_N"/>
</dbReference>
<keyword evidence="4" id="KW-0010">Activator</keyword>
<organism evidence="7 8">
    <name type="scientific">Tsukamurella paurometabola</name>
    <name type="common">Corynebacterium paurometabolum</name>
    <dbReference type="NCBI Taxonomy" id="2061"/>
    <lineage>
        <taxon>Bacteria</taxon>
        <taxon>Bacillati</taxon>
        <taxon>Actinomycetota</taxon>
        <taxon>Actinomycetes</taxon>
        <taxon>Mycobacteriales</taxon>
        <taxon>Tsukamurellaceae</taxon>
        <taxon>Tsukamurella</taxon>
    </lineage>
</organism>
<evidence type="ECO:0000256" key="5">
    <source>
        <dbReference type="ARBA" id="ARBA00023163"/>
    </source>
</evidence>
<gene>
    <name evidence="7" type="primary">gltC_3</name>
    <name evidence="7" type="ORF">NCTC10741_00642</name>
</gene>
<dbReference type="OrthoDB" id="3181812at2"/>